<reference evidence="2 3" key="1">
    <citation type="submission" date="2023-01" db="EMBL/GenBank/DDBJ databases">
        <authorList>
            <person name="Whitehead M."/>
        </authorList>
    </citation>
    <scope>NUCLEOTIDE SEQUENCE [LARGE SCALE GENOMIC DNA]</scope>
</reference>
<accession>A0AAV0W4G9</accession>
<keyword evidence="1" id="KW-1133">Transmembrane helix</keyword>
<dbReference type="Proteomes" id="UP001160148">
    <property type="component" value="Unassembled WGS sequence"/>
</dbReference>
<keyword evidence="1" id="KW-0472">Membrane</keyword>
<sequence length="78" mass="8970">MNGAYIGLTLFVFTIWSIIAVYLQFHTGDRGYRCIGFGRCLQLHQSRSWRTALGLPFPVPLTSYLALNNTFWSVDLKR</sequence>
<comment type="caution">
    <text evidence="2">The sequence shown here is derived from an EMBL/GenBank/DDBJ whole genome shotgun (WGS) entry which is preliminary data.</text>
</comment>
<evidence type="ECO:0000256" key="1">
    <source>
        <dbReference type="SAM" id="Phobius"/>
    </source>
</evidence>
<dbReference type="EMBL" id="CARXXK010000001">
    <property type="protein sequence ID" value="CAI6350672.1"/>
    <property type="molecule type" value="Genomic_DNA"/>
</dbReference>
<name>A0AAV0W4G9_9HEMI</name>
<protein>
    <submittedName>
        <fullName evidence="2">Uncharacterized protein</fullName>
    </submittedName>
</protein>
<dbReference type="AlphaFoldDB" id="A0AAV0W4G9"/>
<feature type="transmembrane region" description="Helical" evidence="1">
    <location>
        <begin position="6"/>
        <end position="25"/>
    </location>
</feature>
<organism evidence="2 3">
    <name type="scientific">Macrosiphum euphorbiae</name>
    <name type="common">potato aphid</name>
    <dbReference type="NCBI Taxonomy" id="13131"/>
    <lineage>
        <taxon>Eukaryota</taxon>
        <taxon>Metazoa</taxon>
        <taxon>Ecdysozoa</taxon>
        <taxon>Arthropoda</taxon>
        <taxon>Hexapoda</taxon>
        <taxon>Insecta</taxon>
        <taxon>Pterygota</taxon>
        <taxon>Neoptera</taxon>
        <taxon>Paraneoptera</taxon>
        <taxon>Hemiptera</taxon>
        <taxon>Sternorrhyncha</taxon>
        <taxon>Aphidomorpha</taxon>
        <taxon>Aphidoidea</taxon>
        <taxon>Aphididae</taxon>
        <taxon>Macrosiphini</taxon>
        <taxon>Macrosiphum</taxon>
    </lineage>
</organism>
<evidence type="ECO:0000313" key="3">
    <source>
        <dbReference type="Proteomes" id="UP001160148"/>
    </source>
</evidence>
<gene>
    <name evidence="2" type="ORF">MEUPH1_LOCUS7106</name>
</gene>
<evidence type="ECO:0000313" key="2">
    <source>
        <dbReference type="EMBL" id="CAI6350672.1"/>
    </source>
</evidence>
<keyword evidence="3" id="KW-1185">Reference proteome</keyword>
<proteinExistence type="predicted"/>
<keyword evidence="1" id="KW-0812">Transmembrane</keyword>